<dbReference type="OrthoDB" id="1247406at2759"/>
<gene>
    <name evidence="1" type="ORF">H5410_042002</name>
</gene>
<sequence>MSSLHMSHMFHPYMLLELLPSQCQQWLMSLSNPQIAAHTSYVPYLVYNTQPQYNPPRAPAYQNPPRPYVHVQAPIHQNRPVYAPRPCPNLEARNAHTYTPIAELYA</sequence>
<dbReference type="EMBL" id="JACXVP010000008">
    <property type="protein sequence ID" value="KAG5591488.1"/>
    <property type="molecule type" value="Genomic_DNA"/>
</dbReference>
<reference evidence="1 2" key="1">
    <citation type="submission" date="2020-09" db="EMBL/GenBank/DDBJ databases">
        <title>De no assembly of potato wild relative species, Solanum commersonii.</title>
        <authorList>
            <person name="Cho K."/>
        </authorList>
    </citation>
    <scope>NUCLEOTIDE SEQUENCE [LARGE SCALE GENOMIC DNA]</scope>
    <source>
        <strain evidence="1">LZ3.2</strain>
        <tissue evidence="1">Leaf</tissue>
    </source>
</reference>
<name>A0A9J5XWA7_SOLCO</name>
<dbReference type="Proteomes" id="UP000824120">
    <property type="component" value="Chromosome 8"/>
</dbReference>
<keyword evidence="2" id="KW-1185">Reference proteome</keyword>
<protein>
    <submittedName>
        <fullName evidence="1">Uncharacterized protein</fullName>
    </submittedName>
</protein>
<organism evidence="1 2">
    <name type="scientific">Solanum commersonii</name>
    <name type="common">Commerson's wild potato</name>
    <name type="synonym">Commerson's nightshade</name>
    <dbReference type="NCBI Taxonomy" id="4109"/>
    <lineage>
        <taxon>Eukaryota</taxon>
        <taxon>Viridiplantae</taxon>
        <taxon>Streptophyta</taxon>
        <taxon>Embryophyta</taxon>
        <taxon>Tracheophyta</taxon>
        <taxon>Spermatophyta</taxon>
        <taxon>Magnoliopsida</taxon>
        <taxon>eudicotyledons</taxon>
        <taxon>Gunneridae</taxon>
        <taxon>Pentapetalae</taxon>
        <taxon>asterids</taxon>
        <taxon>lamiids</taxon>
        <taxon>Solanales</taxon>
        <taxon>Solanaceae</taxon>
        <taxon>Solanoideae</taxon>
        <taxon>Solaneae</taxon>
        <taxon>Solanum</taxon>
    </lineage>
</organism>
<evidence type="ECO:0000313" key="2">
    <source>
        <dbReference type="Proteomes" id="UP000824120"/>
    </source>
</evidence>
<comment type="caution">
    <text evidence="1">The sequence shown here is derived from an EMBL/GenBank/DDBJ whole genome shotgun (WGS) entry which is preliminary data.</text>
</comment>
<proteinExistence type="predicted"/>
<accession>A0A9J5XWA7</accession>
<evidence type="ECO:0000313" key="1">
    <source>
        <dbReference type="EMBL" id="KAG5591488.1"/>
    </source>
</evidence>
<dbReference type="AlphaFoldDB" id="A0A9J5XWA7"/>